<reference evidence="1 2" key="1">
    <citation type="submission" date="2018-06" db="EMBL/GenBank/DDBJ databases">
        <authorList>
            <consortium name="Pathogen Informatics"/>
            <person name="Doyle S."/>
        </authorList>
    </citation>
    <scope>NUCLEOTIDE SEQUENCE [LARGE SCALE GENOMIC DNA]</scope>
    <source>
        <strain evidence="1 2">NCTC11370</strain>
    </source>
</reference>
<dbReference type="InterPro" id="IPR023214">
    <property type="entry name" value="HAD_sf"/>
</dbReference>
<dbReference type="STRING" id="1094715.GCA_000236165_00936"/>
<dbReference type="Gene3D" id="3.40.50.1000">
    <property type="entry name" value="HAD superfamily/HAD-like"/>
    <property type="match status" value="1"/>
</dbReference>
<proteinExistence type="predicted"/>
<protein>
    <submittedName>
        <fullName evidence="1">Pyrimidine 5'-nucleotidase YjjG</fullName>
        <ecNumber evidence="1">3.1.3.5</ecNumber>
    </submittedName>
</protein>
<dbReference type="PANTHER" id="PTHR47478:SF1">
    <property type="entry name" value="PYRIMIDINE 5'-NUCLEOTIDASE YJJG"/>
    <property type="match status" value="1"/>
</dbReference>
<dbReference type="InterPro" id="IPR006439">
    <property type="entry name" value="HAD-SF_hydro_IA"/>
</dbReference>
<keyword evidence="1" id="KW-0378">Hydrolase</keyword>
<gene>
    <name evidence="1" type="primary">yjjG</name>
    <name evidence="1" type="ORF">NCTC11370_01487</name>
</gene>
<dbReference type="PANTHER" id="PTHR47478">
    <property type="match status" value="1"/>
</dbReference>
<dbReference type="InterPro" id="IPR052550">
    <property type="entry name" value="Pyrimidine_5'-ntase_YjjG"/>
</dbReference>
<dbReference type="Pfam" id="PF00702">
    <property type="entry name" value="Hydrolase"/>
    <property type="match status" value="1"/>
</dbReference>
<dbReference type="InterPro" id="IPR023198">
    <property type="entry name" value="PGP-like_dom2"/>
</dbReference>
<dbReference type="InterPro" id="IPR036412">
    <property type="entry name" value="HAD-like_sf"/>
</dbReference>
<name>A0A377GAB9_9GAMM</name>
<dbReference type="GO" id="GO:0008253">
    <property type="term" value="F:5'-nucleotidase activity"/>
    <property type="evidence" value="ECO:0007669"/>
    <property type="project" value="UniProtKB-EC"/>
</dbReference>
<dbReference type="AlphaFoldDB" id="A0A377GAB9"/>
<organism evidence="1 2">
    <name type="scientific">Fluoribacter dumoffii</name>
    <dbReference type="NCBI Taxonomy" id="463"/>
    <lineage>
        <taxon>Bacteria</taxon>
        <taxon>Pseudomonadati</taxon>
        <taxon>Pseudomonadota</taxon>
        <taxon>Gammaproteobacteria</taxon>
        <taxon>Legionellales</taxon>
        <taxon>Legionellaceae</taxon>
        <taxon>Fluoribacter</taxon>
    </lineage>
</organism>
<sequence>MPYQVILFDLDDTLIDFAYSQQMGLKSIYEKYYSFIDRSFFERLYIEINTRLWAQVGATTNALMPSEVRVLRFIRLNQMISSTSSAEEIAEEYDINICLHTRWLPKVKTAVEFLHKKGHILGIITNGFVKVQGKKQRRLNLSNWFDCYIVSDEVGVSKPNSEIFKIALQELANKHKKSINKHSVLMVGDSIINDGYGARNFGIDYCFINPKAEDEVTQEIPIKYNINSVARLPAYLGYETEYMQFLNSTMDEKVSV</sequence>
<dbReference type="SFLD" id="SFLDG01129">
    <property type="entry name" value="C1.5:_HAD__Beta-PGM__Phosphata"/>
    <property type="match status" value="1"/>
</dbReference>
<dbReference type="OrthoDB" id="148966at2"/>
<dbReference type="NCBIfam" id="TIGR01549">
    <property type="entry name" value="HAD-SF-IA-v1"/>
    <property type="match status" value="1"/>
</dbReference>
<dbReference type="SFLD" id="SFLDS00003">
    <property type="entry name" value="Haloacid_Dehalogenase"/>
    <property type="match status" value="1"/>
</dbReference>
<keyword evidence="2" id="KW-1185">Reference proteome</keyword>
<dbReference type="Proteomes" id="UP000254554">
    <property type="component" value="Unassembled WGS sequence"/>
</dbReference>
<dbReference type="GeneID" id="93291942"/>
<dbReference type="Gene3D" id="1.10.150.240">
    <property type="entry name" value="Putative phosphatase, domain 2"/>
    <property type="match status" value="1"/>
</dbReference>
<dbReference type="EMBL" id="UGGT01000001">
    <property type="protein sequence ID" value="STO21420.1"/>
    <property type="molecule type" value="Genomic_DNA"/>
</dbReference>
<dbReference type="RefSeq" id="WP_010653696.1">
    <property type="nucleotide sequence ID" value="NZ_JAPHOO010000001.1"/>
</dbReference>
<dbReference type="PRINTS" id="PR00413">
    <property type="entry name" value="HADHALOGNASE"/>
</dbReference>
<evidence type="ECO:0000313" key="1">
    <source>
        <dbReference type="EMBL" id="STO21420.1"/>
    </source>
</evidence>
<dbReference type="SUPFAM" id="SSF56784">
    <property type="entry name" value="HAD-like"/>
    <property type="match status" value="1"/>
</dbReference>
<dbReference type="EC" id="3.1.3.5" evidence="1"/>
<evidence type="ECO:0000313" key="2">
    <source>
        <dbReference type="Proteomes" id="UP000254554"/>
    </source>
</evidence>
<accession>A0A377GAB9</accession>